<dbReference type="AlphaFoldDB" id="A0A319EFQ8"/>
<accession>A0A319EFQ8</accession>
<proteinExistence type="predicted"/>
<dbReference type="Proteomes" id="UP000248423">
    <property type="component" value="Unassembled WGS sequence"/>
</dbReference>
<feature type="region of interest" description="Disordered" evidence="1">
    <location>
        <begin position="1"/>
        <end position="21"/>
    </location>
</feature>
<dbReference type="VEuPathDB" id="FungiDB:BO78DRAFT_338252"/>
<gene>
    <name evidence="2" type="ORF">BO78DRAFT_338252</name>
</gene>
<evidence type="ECO:0000313" key="2">
    <source>
        <dbReference type="EMBL" id="PYI09097.1"/>
    </source>
</evidence>
<keyword evidence="3" id="KW-1185">Reference proteome</keyword>
<evidence type="ECO:0000313" key="3">
    <source>
        <dbReference type="Proteomes" id="UP000248423"/>
    </source>
</evidence>
<organism evidence="2 3">
    <name type="scientific">Aspergillus sclerotiicarbonarius (strain CBS 121057 / IBT 28362)</name>
    <dbReference type="NCBI Taxonomy" id="1448318"/>
    <lineage>
        <taxon>Eukaryota</taxon>
        <taxon>Fungi</taxon>
        <taxon>Dikarya</taxon>
        <taxon>Ascomycota</taxon>
        <taxon>Pezizomycotina</taxon>
        <taxon>Eurotiomycetes</taxon>
        <taxon>Eurotiomycetidae</taxon>
        <taxon>Eurotiales</taxon>
        <taxon>Aspergillaceae</taxon>
        <taxon>Aspergillus</taxon>
        <taxon>Aspergillus subgen. Circumdati</taxon>
    </lineage>
</organism>
<evidence type="ECO:0000256" key="1">
    <source>
        <dbReference type="SAM" id="MobiDB-lite"/>
    </source>
</evidence>
<protein>
    <submittedName>
        <fullName evidence="2">Uncharacterized protein</fullName>
    </submittedName>
</protein>
<reference evidence="2 3" key="1">
    <citation type="submission" date="2018-02" db="EMBL/GenBank/DDBJ databases">
        <title>The genomes of Aspergillus section Nigri reveals drivers in fungal speciation.</title>
        <authorList>
            <consortium name="DOE Joint Genome Institute"/>
            <person name="Vesth T.C."/>
            <person name="Nybo J."/>
            <person name="Theobald S."/>
            <person name="Brandl J."/>
            <person name="Frisvad J.C."/>
            <person name="Nielsen K.F."/>
            <person name="Lyhne E.K."/>
            <person name="Kogle M.E."/>
            <person name="Kuo A."/>
            <person name="Riley R."/>
            <person name="Clum A."/>
            <person name="Nolan M."/>
            <person name="Lipzen A."/>
            <person name="Salamov A."/>
            <person name="Henrissat B."/>
            <person name="Wiebenga A."/>
            <person name="De vries R.P."/>
            <person name="Grigoriev I.V."/>
            <person name="Mortensen U.H."/>
            <person name="Andersen M.R."/>
            <person name="Baker S.E."/>
        </authorList>
    </citation>
    <scope>NUCLEOTIDE SEQUENCE [LARGE SCALE GENOMIC DNA]</scope>
    <source>
        <strain evidence="2 3">CBS 121057</strain>
    </source>
</reference>
<name>A0A319EFQ8_ASPSB</name>
<feature type="region of interest" description="Disordered" evidence="1">
    <location>
        <begin position="47"/>
        <end position="81"/>
    </location>
</feature>
<dbReference type="EMBL" id="KZ826330">
    <property type="protein sequence ID" value="PYI09097.1"/>
    <property type="molecule type" value="Genomic_DNA"/>
</dbReference>
<sequence>MPRPPSKATGRGSSDSGPARACLIGTPRFHHLSVRNVVAAPLYVLSGLTLPGDRPSQRRSKASTTSESGQPVPRLEGIDTP</sequence>